<evidence type="ECO:0000313" key="5">
    <source>
        <dbReference type="Proteomes" id="UP000472580"/>
    </source>
</evidence>
<organism evidence="4 5">
    <name type="scientific">Parasutterella muris</name>
    <dbReference type="NCBI Taxonomy" id="2565572"/>
    <lineage>
        <taxon>Bacteria</taxon>
        <taxon>Pseudomonadati</taxon>
        <taxon>Pseudomonadota</taxon>
        <taxon>Betaproteobacteria</taxon>
        <taxon>Burkholderiales</taxon>
        <taxon>Sutterellaceae</taxon>
        <taxon>Parasutterella</taxon>
    </lineage>
</organism>
<dbReference type="RefSeq" id="WP_160334655.1">
    <property type="nucleotide sequence ID" value="NZ_WSRP01000007.1"/>
</dbReference>
<dbReference type="PANTHER" id="PTHR12526:SF510">
    <property type="entry name" value="D-INOSITOL 3-PHOSPHATE GLYCOSYLTRANSFERASE"/>
    <property type="match status" value="1"/>
</dbReference>
<evidence type="ECO:0000256" key="1">
    <source>
        <dbReference type="ARBA" id="ARBA00022676"/>
    </source>
</evidence>
<dbReference type="CDD" id="cd03801">
    <property type="entry name" value="GT4_PimA-like"/>
    <property type="match status" value="1"/>
</dbReference>
<dbReference type="EMBL" id="WSRP01000007">
    <property type="protein sequence ID" value="MVX56219.1"/>
    <property type="molecule type" value="Genomic_DNA"/>
</dbReference>
<evidence type="ECO:0000256" key="2">
    <source>
        <dbReference type="ARBA" id="ARBA00022679"/>
    </source>
</evidence>
<dbReference type="PANTHER" id="PTHR12526">
    <property type="entry name" value="GLYCOSYLTRANSFERASE"/>
    <property type="match status" value="1"/>
</dbReference>
<accession>A0A6L6YHH7</accession>
<dbReference type="InterPro" id="IPR001296">
    <property type="entry name" value="Glyco_trans_1"/>
</dbReference>
<name>A0A6L6YHH7_9BURK</name>
<gene>
    <name evidence="4" type="ORF">E5987_03235</name>
</gene>
<comment type="caution">
    <text evidence="4">The sequence shown here is derived from an EMBL/GenBank/DDBJ whole genome shotgun (WGS) entry which is preliminary data.</text>
</comment>
<dbReference type="Pfam" id="PF00534">
    <property type="entry name" value="Glycos_transf_1"/>
    <property type="match status" value="1"/>
</dbReference>
<dbReference type="Gene3D" id="3.40.50.2000">
    <property type="entry name" value="Glycogen Phosphorylase B"/>
    <property type="match status" value="2"/>
</dbReference>
<evidence type="ECO:0000313" key="4">
    <source>
        <dbReference type="EMBL" id="MVX56219.1"/>
    </source>
</evidence>
<dbReference type="SUPFAM" id="SSF53756">
    <property type="entry name" value="UDP-Glycosyltransferase/glycogen phosphorylase"/>
    <property type="match status" value="1"/>
</dbReference>
<sequence>MKICFVNLASGYSGGENQTFLLARELKRVNIDLVAVTHPRSPLTSKLEQIGVEVVKTTNFFRGHNAPLLKDVSLLHVHDGRGVHWASVHNMLRGTPFIITRRIDNNISERFLTKLSYERASLLVGISRKICSVLKEYLPQKDVELIPSSPVSYELEEQVVNGIRAQYQGKFLVVQAATLLEHKGFDISISAARELENEDVQFLFLGDGPYKTQLTALAKGCSNVQFLGKRSDMGNWFNAADCLILPSRNEGLGSVLLEAMQAGTPVIGANVGGIPDVIKDRTTGLLIPPNSPRALADAILLEKNDEGLKKQMVENARLFVRSIAIEQTAPKYLAIYERVLGYN</sequence>
<protein>
    <submittedName>
        <fullName evidence="4">Glycosyltransferase</fullName>
    </submittedName>
</protein>
<dbReference type="Proteomes" id="UP000472580">
    <property type="component" value="Unassembled WGS sequence"/>
</dbReference>
<dbReference type="AlphaFoldDB" id="A0A6L6YHH7"/>
<dbReference type="OrthoDB" id="9805661at2"/>
<proteinExistence type="predicted"/>
<reference evidence="4 5" key="1">
    <citation type="submission" date="2019-12" db="EMBL/GenBank/DDBJ databases">
        <title>Microbes associate with the intestines of laboratory mice.</title>
        <authorList>
            <person name="Navarre W."/>
            <person name="Wong E."/>
        </authorList>
    </citation>
    <scope>NUCLEOTIDE SEQUENCE [LARGE SCALE GENOMIC DNA]</scope>
    <source>
        <strain evidence="4 5">NM82_D38</strain>
    </source>
</reference>
<feature type="domain" description="Glycosyl transferase family 1" evidence="3">
    <location>
        <begin position="167"/>
        <end position="317"/>
    </location>
</feature>
<dbReference type="GO" id="GO:0016757">
    <property type="term" value="F:glycosyltransferase activity"/>
    <property type="evidence" value="ECO:0007669"/>
    <property type="project" value="UniProtKB-KW"/>
</dbReference>
<keyword evidence="5" id="KW-1185">Reference proteome</keyword>
<evidence type="ECO:0000259" key="3">
    <source>
        <dbReference type="Pfam" id="PF00534"/>
    </source>
</evidence>
<keyword evidence="1" id="KW-0328">Glycosyltransferase</keyword>
<keyword evidence="2 4" id="KW-0808">Transferase</keyword>